<dbReference type="EMBL" id="CADCVM010000268">
    <property type="protein sequence ID" value="CAA9501311.1"/>
    <property type="molecule type" value="Genomic_DNA"/>
</dbReference>
<evidence type="ECO:0000259" key="3">
    <source>
        <dbReference type="Pfam" id="PF10648"/>
    </source>
</evidence>
<evidence type="ECO:0000256" key="1">
    <source>
        <dbReference type="SAM" id="MobiDB-lite"/>
    </source>
</evidence>
<feature type="domain" description="Bacterial spore germination immunoglobulin-like" evidence="3">
    <location>
        <begin position="196"/>
        <end position="276"/>
    </location>
</feature>
<dbReference type="Pfam" id="PF10648">
    <property type="entry name" value="Gmad2"/>
    <property type="match status" value="1"/>
</dbReference>
<accession>A0A6J4SK44</accession>
<evidence type="ECO:0000256" key="2">
    <source>
        <dbReference type="SAM" id="SignalP"/>
    </source>
</evidence>
<evidence type="ECO:0000313" key="4">
    <source>
        <dbReference type="EMBL" id="CAA9501311.1"/>
    </source>
</evidence>
<feature type="compositionally biased region" description="Basic and acidic residues" evidence="1">
    <location>
        <begin position="30"/>
        <end position="39"/>
    </location>
</feature>
<name>A0A6J4SK44_9ACTN</name>
<feature type="signal peptide" evidence="2">
    <location>
        <begin position="1"/>
        <end position="17"/>
    </location>
</feature>
<dbReference type="InterPro" id="IPR018911">
    <property type="entry name" value="Gmad2_Ig-like_dom"/>
</dbReference>
<dbReference type="AlphaFoldDB" id="A0A6J4SK44"/>
<organism evidence="4">
    <name type="scientific">uncultured Rubrobacteraceae bacterium</name>
    <dbReference type="NCBI Taxonomy" id="349277"/>
    <lineage>
        <taxon>Bacteria</taxon>
        <taxon>Bacillati</taxon>
        <taxon>Actinomycetota</taxon>
        <taxon>Rubrobacteria</taxon>
        <taxon>Rubrobacterales</taxon>
        <taxon>Rubrobacteraceae</taxon>
        <taxon>environmental samples</taxon>
    </lineage>
</organism>
<gene>
    <name evidence="4" type="ORF">AVDCRST_MAG05-2460</name>
</gene>
<proteinExistence type="predicted"/>
<feature type="chain" id="PRO_5038994334" description="Bacterial spore germination immunoglobulin-like domain-containing protein" evidence="2">
    <location>
        <begin position="18"/>
        <end position="293"/>
    </location>
</feature>
<reference evidence="4" key="1">
    <citation type="submission" date="2020-02" db="EMBL/GenBank/DDBJ databases">
        <authorList>
            <person name="Meier V. D."/>
        </authorList>
    </citation>
    <scope>NUCLEOTIDE SEQUENCE</scope>
    <source>
        <strain evidence="4">AVDCRST_MAG05</strain>
    </source>
</reference>
<protein>
    <recommendedName>
        <fullName evidence="3">Bacterial spore germination immunoglobulin-like domain-containing protein</fullName>
    </recommendedName>
</protein>
<keyword evidence="2" id="KW-0732">Signal</keyword>
<feature type="region of interest" description="Disordered" evidence="1">
    <location>
        <begin position="19"/>
        <end position="40"/>
    </location>
</feature>
<sequence length="293" mass="31053">MAALLIALALAACGAAGGDSISDPGESAGEDSRTTDPVRETGVVEDEVGAEYGEDAFAAPGGISGGRAGAADRIEDVRFQIFDGHERLIVDFVGRDGRAGVPRWTVESPEEGGYVRLRFPGLRSTRVAHRDFVGSTLTELYVVRDRGGGLFADLFATHEFRYRVTELPESGRLAVDLRGVPEEIRLPPTTGDGSVVLQPREAEEIESPVVVSGYARPSEGRVTVSLLDRERDVLASKTVRADDRAPAWGRFGATLEFSGYEGLATLRVGGRGPEGGPLVGTETEILLESSGPG</sequence>